<protein>
    <submittedName>
        <fullName evidence="4">C2H2-type domain-containing protein</fullName>
    </submittedName>
</protein>
<evidence type="ECO:0000259" key="1">
    <source>
        <dbReference type="PROSITE" id="PS00028"/>
    </source>
</evidence>
<accession>A0A183ISR6</accession>
<sequence>MTLRRHTLRIHVPKEQWRYHCPYCVTVFVEPTGYQNHVEHRHPGRSCTFGCARCSYSTLCSTSFWNHIEKHSHNVTLEALNVADVSETLAGNNENLHLFTVDDEMGVGWSDNAIDTCDLRGCSDVVIAKNAGDTTDSFVRYISSAQKGGFMKKVDHLYSNCGGPVVTALRSEVQAVPEVQIQVEVKSDDCKTGKNFPKACKSNPEFLPDGQIDFDLD</sequence>
<dbReference type="InterPro" id="IPR013087">
    <property type="entry name" value="Znf_C2H2_type"/>
</dbReference>
<dbReference type="AlphaFoldDB" id="A0A183ISR6"/>
<organism evidence="4">
    <name type="scientific">Soboliphyme baturini</name>
    <dbReference type="NCBI Taxonomy" id="241478"/>
    <lineage>
        <taxon>Eukaryota</taxon>
        <taxon>Metazoa</taxon>
        <taxon>Ecdysozoa</taxon>
        <taxon>Nematoda</taxon>
        <taxon>Enoplea</taxon>
        <taxon>Dorylaimia</taxon>
        <taxon>Dioctophymatida</taxon>
        <taxon>Dioctophymatoidea</taxon>
        <taxon>Soboliphymatidae</taxon>
        <taxon>Soboliphyme</taxon>
    </lineage>
</organism>
<dbReference type="Gene3D" id="3.30.160.60">
    <property type="entry name" value="Classic Zinc Finger"/>
    <property type="match status" value="1"/>
</dbReference>
<proteinExistence type="predicted"/>
<evidence type="ECO:0000313" key="3">
    <source>
        <dbReference type="Proteomes" id="UP000270296"/>
    </source>
</evidence>
<dbReference type="SMART" id="SM00355">
    <property type="entry name" value="ZnF_C2H2"/>
    <property type="match status" value="2"/>
</dbReference>
<keyword evidence="3" id="KW-1185">Reference proteome</keyword>
<dbReference type="WBParaSite" id="SBAD_0000692401-mRNA-1">
    <property type="protein sequence ID" value="SBAD_0000692401-mRNA-1"/>
    <property type="gene ID" value="SBAD_0000692401"/>
</dbReference>
<gene>
    <name evidence="2" type="ORF">SBAD_LOCUS6664</name>
</gene>
<evidence type="ECO:0000313" key="2">
    <source>
        <dbReference type="EMBL" id="VDP10527.1"/>
    </source>
</evidence>
<dbReference type="PROSITE" id="PS00028">
    <property type="entry name" value="ZINC_FINGER_C2H2_1"/>
    <property type="match status" value="1"/>
</dbReference>
<dbReference type="OrthoDB" id="6077919at2759"/>
<reference evidence="4" key="1">
    <citation type="submission" date="2016-06" db="UniProtKB">
        <authorList>
            <consortium name="WormBaseParasite"/>
        </authorList>
    </citation>
    <scope>IDENTIFICATION</scope>
</reference>
<name>A0A183ISR6_9BILA</name>
<dbReference type="Proteomes" id="UP000270296">
    <property type="component" value="Unassembled WGS sequence"/>
</dbReference>
<evidence type="ECO:0000313" key="4">
    <source>
        <dbReference type="WBParaSite" id="SBAD_0000692401-mRNA-1"/>
    </source>
</evidence>
<reference evidence="2 3" key="2">
    <citation type="submission" date="2018-11" db="EMBL/GenBank/DDBJ databases">
        <authorList>
            <consortium name="Pathogen Informatics"/>
        </authorList>
    </citation>
    <scope>NUCLEOTIDE SEQUENCE [LARGE SCALE GENOMIC DNA]</scope>
</reference>
<feature type="domain" description="C2H2-type" evidence="1">
    <location>
        <begin position="21"/>
        <end position="42"/>
    </location>
</feature>
<dbReference type="EMBL" id="UZAM01009935">
    <property type="protein sequence ID" value="VDP10527.1"/>
    <property type="molecule type" value="Genomic_DNA"/>
</dbReference>